<feature type="region of interest" description="Disordered" evidence="1">
    <location>
        <begin position="134"/>
        <end position="173"/>
    </location>
</feature>
<feature type="compositionally biased region" description="Basic residues" evidence="1">
    <location>
        <begin position="48"/>
        <end position="57"/>
    </location>
</feature>
<feature type="compositionally biased region" description="Basic residues" evidence="1">
    <location>
        <begin position="140"/>
        <end position="149"/>
    </location>
</feature>
<evidence type="ECO:0000313" key="3">
    <source>
        <dbReference type="Proteomes" id="UP001140011"/>
    </source>
</evidence>
<evidence type="ECO:0000313" key="2">
    <source>
        <dbReference type="EMBL" id="KAJ2749070.1"/>
    </source>
</evidence>
<accession>A0A9W8GQF6</accession>
<feature type="compositionally biased region" description="Low complexity" evidence="1">
    <location>
        <begin position="103"/>
        <end position="112"/>
    </location>
</feature>
<protein>
    <submittedName>
        <fullName evidence="2">Uncharacterized protein</fullName>
    </submittedName>
</protein>
<dbReference type="AlphaFoldDB" id="A0A9W8GQF6"/>
<proteinExistence type="predicted"/>
<feature type="region of interest" description="Disordered" evidence="1">
    <location>
        <begin position="1"/>
        <end position="24"/>
    </location>
</feature>
<gene>
    <name evidence="2" type="ORF">GGI19_005840</name>
</gene>
<reference evidence="2" key="1">
    <citation type="submission" date="2022-07" db="EMBL/GenBank/DDBJ databases">
        <title>Phylogenomic reconstructions and comparative analyses of Kickxellomycotina fungi.</title>
        <authorList>
            <person name="Reynolds N.K."/>
            <person name="Stajich J.E."/>
            <person name="Barry K."/>
            <person name="Grigoriev I.V."/>
            <person name="Crous P."/>
            <person name="Smith M.E."/>
        </authorList>
    </citation>
    <scope>NUCLEOTIDE SEQUENCE</scope>
    <source>
        <strain evidence="2">BCRC 34297</strain>
    </source>
</reference>
<comment type="caution">
    <text evidence="2">The sequence shown here is derived from an EMBL/GenBank/DDBJ whole genome shotgun (WGS) entry which is preliminary data.</text>
</comment>
<name>A0A9W8GQF6_9FUNG</name>
<feature type="non-terminal residue" evidence="2">
    <location>
        <position position="173"/>
    </location>
</feature>
<keyword evidence="3" id="KW-1185">Reference proteome</keyword>
<dbReference type="EMBL" id="JANBUH010000887">
    <property type="protein sequence ID" value="KAJ2749070.1"/>
    <property type="molecule type" value="Genomic_DNA"/>
</dbReference>
<evidence type="ECO:0000256" key="1">
    <source>
        <dbReference type="SAM" id="MobiDB-lite"/>
    </source>
</evidence>
<dbReference type="OrthoDB" id="5558632at2759"/>
<sequence>MNRPYQSQPHLATTTPTTTFTAVNGTGASAGPILGYGSTLGFPTIHPNSRRRQHPHQQHQQPHSQHFTQSFVDRPTPVQAGPVPKAATASPDIGRGHGWGVASGNSNNNNNGVQYSSYPSARKQRHLRDYYHYQQQQKPQQHHHQHHHNGQHEQQQQPHAASEQEMPMALSGM</sequence>
<feature type="region of interest" description="Disordered" evidence="1">
    <location>
        <begin position="39"/>
        <end position="117"/>
    </location>
</feature>
<dbReference type="Proteomes" id="UP001140011">
    <property type="component" value="Unassembled WGS sequence"/>
</dbReference>
<organism evidence="2 3">
    <name type="scientific">Coemansia pectinata</name>
    <dbReference type="NCBI Taxonomy" id="1052879"/>
    <lineage>
        <taxon>Eukaryota</taxon>
        <taxon>Fungi</taxon>
        <taxon>Fungi incertae sedis</taxon>
        <taxon>Zoopagomycota</taxon>
        <taxon>Kickxellomycotina</taxon>
        <taxon>Kickxellomycetes</taxon>
        <taxon>Kickxellales</taxon>
        <taxon>Kickxellaceae</taxon>
        <taxon>Coemansia</taxon>
    </lineage>
</organism>
<feature type="compositionally biased region" description="Polar residues" evidence="1">
    <location>
        <begin position="1"/>
        <end position="12"/>
    </location>
</feature>